<feature type="disulfide bond" evidence="7">
    <location>
        <begin position="71"/>
        <end position="86"/>
    </location>
</feature>
<feature type="region of interest" description="Disordered" evidence="8">
    <location>
        <begin position="239"/>
        <end position="273"/>
    </location>
</feature>
<dbReference type="GO" id="GO:0036462">
    <property type="term" value="P:TRAIL-activated apoptotic signaling pathway"/>
    <property type="evidence" value="ECO:0007669"/>
    <property type="project" value="TreeGrafter"/>
</dbReference>
<dbReference type="EMBL" id="JABWUV010000027">
    <property type="protein sequence ID" value="KAF6275474.1"/>
    <property type="molecule type" value="Genomic_DNA"/>
</dbReference>
<name>A0A7J7RHL1_MYOMY</name>
<dbReference type="GO" id="GO:0005886">
    <property type="term" value="C:plasma membrane"/>
    <property type="evidence" value="ECO:0007669"/>
    <property type="project" value="TreeGrafter"/>
</dbReference>
<evidence type="ECO:0000256" key="8">
    <source>
        <dbReference type="SAM" id="MobiDB-lite"/>
    </source>
</evidence>
<feature type="disulfide bond" evidence="7">
    <location>
        <begin position="89"/>
        <end position="102"/>
    </location>
</feature>
<dbReference type="InterPro" id="IPR052491">
    <property type="entry name" value="TNFRSF10"/>
</dbReference>
<feature type="transmembrane region" description="Helical" evidence="9">
    <location>
        <begin position="165"/>
        <end position="191"/>
    </location>
</feature>
<keyword evidence="10" id="KW-0732">Signal</keyword>
<keyword evidence="13" id="KW-1185">Reference proteome</keyword>
<keyword evidence="9" id="KW-0812">Transmembrane</keyword>
<evidence type="ECO:0000256" key="2">
    <source>
        <dbReference type="ARBA" id="ARBA00022737"/>
    </source>
</evidence>
<gene>
    <name evidence="12" type="ORF">mMyoMyo1_010329</name>
</gene>
<feature type="repeat" description="TNFR-Cys" evidence="7">
    <location>
        <begin position="70"/>
        <end position="110"/>
    </location>
</feature>
<dbReference type="PROSITE" id="PS50050">
    <property type="entry name" value="TNFR_NGFR_2"/>
    <property type="match status" value="2"/>
</dbReference>
<dbReference type="InterPro" id="IPR001368">
    <property type="entry name" value="TNFR/NGFR_Cys_rich_reg"/>
</dbReference>
<comment type="subcellular location">
    <subcellularLocation>
        <location evidence="1">Membrane</location>
    </subcellularLocation>
</comment>
<dbReference type="GO" id="GO:0009986">
    <property type="term" value="C:cell surface"/>
    <property type="evidence" value="ECO:0007669"/>
    <property type="project" value="TreeGrafter"/>
</dbReference>
<comment type="caution">
    <text evidence="7">Lacks conserved residue(s) required for the propagation of feature annotation.</text>
</comment>
<keyword evidence="2" id="KW-0677">Repeat</keyword>
<dbReference type="GO" id="GO:0043065">
    <property type="term" value="P:positive regulation of apoptotic process"/>
    <property type="evidence" value="ECO:0007669"/>
    <property type="project" value="TreeGrafter"/>
</dbReference>
<keyword evidence="9" id="KW-1133">Transmembrane helix</keyword>
<feature type="repeat" description="TNFR-Cys" evidence="7">
    <location>
        <begin position="111"/>
        <end position="150"/>
    </location>
</feature>
<dbReference type="VEuPathDB" id="HostDB:LOC118648979"/>
<reference evidence="12 13" key="1">
    <citation type="journal article" date="2020" name="Nature">
        <title>Six reference-quality genomes reveal evolution of bat adaptations.</title>
        <authorList>
            <person name="Jebb D."/>
            <person name="Huang Z."/>
            <person name="Pippel M."/>
            <person name="Hughes G.M."/>
            <person name="Lavrichenko K."/>
            <person name="Devanna P."/>
            <person name="Winkler S."/>
            <person name="Jermiin L.S."/>
            <person name="Skirmuntt E.C."/>
            <person name="Katzourakis A."/>
            <person name="Burkitt-Gray L."/>
            <person name="Ray D.A."/>
            <person name="Sullivan K.A.M."/>
            <person name="Roscito J.G."/>
            <person name="Kirilenko B.M."/>
            <person name="Davalos L.M."/>
            <person name="Corthals A.P."/>
            <person name="Power M.L."/>
            <person name="Jones G."/>
            <person name="Ransome R.D."/>
            <person name="Dechmann D.K.N."/>
            <person name="Locatelli A.G."/>
            <person name="Puechmaille S.J."/>
            <person name="Fedrigo O."/>
            <person name="Jarvis E.D."/>
            <person name="Hiller M."/>
            <person name="Vernes S.C."/>
            <person name="Myers E.W."/>
            <person name="Teeling E.C."/>
        </authorList>
    </citation>
    <scope>NUCLEOTIDE SEQUENCE [LARGE SCALE GENOMIC DNA]</scope>
    <source>
        <strain evidence="12">MMyoMyo1</strain>
        <tissue evidence="12">Flight muscle</tissue>
    </source>
</reference>
<organism evidence="12 13">
    <name type="scientific">Myotis myotis</name>
    <name type="common">Greater mouse-eared bat</name>
    <name type="synonym">Vespertilio myotis</name>
    <dbReference type="NCBI Taxonomy" id="51298"/>
    <lineage>
        <taxon>Eukaryota</taxon>
        <taxon>Metazoa</taxon>
        <taxon>Chordata</taxon>
        <taxon>Craniata</taxon>
        <taxon>Vertebrata</taxon>
        <taxon>Euteleostomi</taxon>
        <taxon>Mammalia</taxon>
        <taxon>Eutheria</taxon>
        <taxon>Laurasiatheria</taxon>
        <taxon>Chiroptera</taxon>
        <taxon>Yangochiroptera</taxon>
        <taxon>Vespertilionidae</taxon>
        <taxon>Myotis</taxon>
    </lineage>
</organism>
<feature type="chain" id="PRO_5029543591" description="TNFR-Cys domain-containing protein" evidence="10">
    <location>
        <begin position="25"/>
        <end position="290"/>
    </location>
</feature>
<evidence type="ECO:0000256" key="9">
    <source>
        <dbReference type="SAM" id="Phobius"/>
    </source>
</evidence>
<protein>
    <recommendedName>
        <fullName evidence="11">TNFR-Cys domain-containing protein</fullName>
    </recommendedName>
</protein>
<feature type="domain" description="TNFR-Cys" evidence="11">
    <location>
        <begin position="111"/>
        <end position="150"/>
    </location>
</feature>
<dbReference type="SMART" id="SM00208">
    <property type="entry name" value="TNFR"/>
    <property type="match status" value="2"/>
</dbReference>
<dbReference type="PANTHER" id="PTHR46330">
    <property type="entry name" value="TUMOR NECROSIS FACTOR RECEPTOR SUPERFAMILY MEMBER 10B"/>
    <property type="match status" value="1"/>
</dbReference>
<evidence type="ECO:0000256" key="7">
    <source>
        <dbReference type="PROSITE-ProRule" id="PRU00206"/>
    </source>
</evidence>
<dbReference type="Pfam" id="PF00020">
    <property type="entry name" value="TNFR_c6"/>
    <property type="match status" value="1"/>
</dbReference>
<keyword evidence="4 7" id="KW-1015">Disulfide bond</keyword>
<feature type="domain" description="TNFR-Cys" evidence="11">
    <location>
        <begin position="70"/>
        <end position="110"/>
    </location>
</feature>
<keyword evidence="3 9" id="KW-0472">Membrane</keyword>
<dbReference type="SUPFAM" id="SSF57586">
    <property type="entry name" value="TNF receptor-like"/>
    <property type="match status" value="1"/>
</dbReference>
<evidence type="ECO:0000313" key="13">
    <source>
        <dbReference type="Proteomes" id="UP000527355"/>
    </source>
</evidence>
<feature type="disulfide bond" evidence="7">
    <location>
        <begin position="92"/>
        <end position="110"/>
    </location>
</feature>
<sequence>MRRSLRPLLLLLLLPPLLLPLLRARAALAAGSELGGPNQNAAGSPSSDLCEAGHYVSADCTMGQAVRCCPCPPDSFLAHPSRAQSCSPCTQCREDQEMVSDCTPKRDRKCQCKTEEFYCDSEHCLEGCHPCTRCPGATLRTCNATRDTECAPAAQPEPGPPAGSLAVSALAVSVVSIVIVVIAIGIAIAWWRRRGMLLPQWLCRFRTATSGELGSHAILRPTDPERGPLAPSADMTPLLQEEADALTPSALTSPGPSGDPDPDPDPGAGAELQVEAQAEADAGLRHRAGS</sequence>
<evidence type="ECO:0000259" key="11">
    <source>
        <dbReference type="PROSITE" id="PS50050"/>
    </source>
</evidence>
<evidence type="ECO:0000256" key="1">
    <source>
        <dbReference type="ARBA" id="ARBA00004370"/>
    </source>
</evidence>
<dbReference type="Proteomes" id="UP000527355">
    <property type="component" value="Unassembled WGS sequence"/>
</dbReference>
<dbReference type="PANTHER" id="PTHR46330:SF16">
    <property type="entry name" value="TUMOR NECROSIS FACTOR RECEPTOR SUPERFAMILY MEMBER 22"/>
    <property type="match status" value="1"/>
</dbReference>
<dbReference type="AlphaFoldDB" id="A0A7J7RHL1"/>
<feature type="signal peptide" evidence="10">
    <location>
        <begin position="1"/>
        <end position="24"/>
    </location>
</feature>
<evidence type="ECO:0000256" key="4">
    <source>
        <dbReference type="ARBA" id="ARBA00023157"/>
    </source>
</evidence>
<evidence type="ECO:0000256" key="6">
    <source>
        <dbReference type="ARBA" id="ARBA00023180"/>
    </source>
</evidence>
<evidence type="ECO:0000256" key="3">
    <source>
        <dbReference type="ARBA" id="ARBA00023136"/>
    </source>
</evidence>
<accession>A0A7J7RHL1</accession>
<proteinExistence type="predicted"/>
<evidence type="ECO:0000256" key="10">
    <source>
        <dbReference type="SAM" id="SignalP"/>
    </source>
</evidence>
<evidence type="ECO:0000256" key="5">
    <source>
        <dbReference type="ARBA" id="ARBA00023170"/>
    </source>
</evidence>
<keyword evidence="6" id="KW-0325">Glycoprotein</keyword>
<comment type="caution">
    <text evidence="12">The sequence shown here is derived from an EMBL/GenBank/DDBJ whole genome shotgun (WGS) entry which is preliminary data.</text>
</comment>
<dbReference type="Gene3D" id="2.10.50.10">
    <property type="entry name" value="Tumor Necrosis Factor Receptor, subunit A, domain 2"/>
    <property type="match status" value="2"/>
</dbReference>
<keyword evidence="5" id="KW-0675">Receptor</keyword>
<evidence type="ECO:0000313" key="12">
    <source>
        <dbReference type="EMBL" id="KAF6275474.1"/>
    </source>
</evidence>